<keyword evidence="2" id="KW-1185">Reference proteome</keyword>
<organism evidence="1 2">
    <name type="scientific">Capronia epimyces CBS 606.96</name>
    <dbReference type="NCBI Taxonomy" id="1182542"/>
    <lineage>
        <taxon>Eukaryota</taxon>
        <taxon>Fungi</taxon>
        <taxon>Dikarya</taxon>
        <taxon>Ascomycota</taxon>
        <taxon>Pezizomycotina</taxon>
        <taxon>Eurotiomycetes</taxon>
        <taxon>Chaetothyriomycetidae</taxon>
        <taxon>Chaetothyriales</taxon>
        <taxon>Herpotrichiellaceae</taxon>
        <taxon>Capronia</taxon>
    </lineage>
</organism>
<dbReference type="OrthoDB" id="4160379at2759"/>
<evidence type="ECO:0000313" key="1">
    <source>
        <dbReference type="EMBL" id="EXJ83052.1"/>
    </source>
</evidence>
<sequence>MWWSDDNQTLRFQEHSLHVNQFRQFARSLLDLAREKCDGLMYSWTPPVALHQIHDTMSQTTPGYSFVQDPHNGLQTGFLDLSTRAYYRSPTPVFHGEQWAKPTAMQYLKDHEDFLALLYQLLFVWGGQSPRPKELRSLEMVNGPATSRGFFIHNGAMVYITRYHKAQRSTGHQFHVARFLPEPIGHLVFYYLVYIR</sequence>
<dbReference type="RefSeq" id="XP_007735175.1">
    <property type="nucleotide sequence ID" value="XM_007736985.1"/>
</dbReference>
<name>W9XR78_9EURO</name>
<reference evidence="1 2" key="1">
    <citation type="submission" date="2013-03" db="EMBL/GenBank/DDBJ databases">
        <title>The Genome Sequence of Capronia epimyces CBS 606.96.</title>
        <authorList>
            <consortium name="The Broad Institute Genomics Platform"/>
            <person name="Cuomo C."/>
            <person name="de Hoog S."/>
            <person name="Gorbushina A."/>
            <person name="Walker B."/>
            <person name="Young S.K."/>
            <person name="Zeng Q."/>
            <person name="Gargeya S."/>
            <person name="Fitzgerald M."/>
            <person name="Haas B."/>
            <person name="Abouelleil A."/>
            <person name="Allen A.W."/>
            <person name="Alvarado L."/>
            <person name="Arachchi H.M."/>
            <person name="Berlin A.M."/>
            <person name="Chapman S.B."/>
            <person name="Gainer-Dewar J."/>
            <person name="Goldberg J."/>
            <person name="Griggs A."/>
            <person name="Gujja S."/>
            <person name="Hansen M."/>
            <person name="Howarth C."/>
            <person name="Imamovic A."/>
            <person name="Ireland A."/>
            <person name="Larimer J."/>
            <person name="McCowan C."/>
            <person name="Murphy C."/>
            <person name="Pearson M."/>
            <person name="Poon T.W."/>
            <person name="Priest M."/>
            <person name="Roberts A."/>
            <person name="Saif S."/>
            <person name="Shea T."/>
            <person name="Sisk P."/>
            <person name="Sykes S."/>
            <person name="Wortman J."/>
            <person name="Nusbaum C."/>
            <person name="Birren B."/>
        </authorList>
    </citation>
    <scope>NUCLEOTIDE SEQUENCE [LARGE SCALE GENOMIC DNA]</scope>
    <source>
        <strain evidence="1 2">CBS 606.96</strain>
    </source>
</reference>
<dbReference type="GeneID" id="19170975"/>
<gene>
    <name evidence="1" type="ORF">A1O3_06869</name>
</gene>
<dbReference type="Proteomes" id="UP000019478">
    <property type="component" value="Unassembled WGS sequence"/>
</dbReference>
<evidence type="ECO:0000313" key="2">
    <source>
        <dbReference type="Proteomes" id="UP000019478"/>
    </source>
</evidence>
<dbReference type="STRING" id="1182542.W9XR78"/>
<dbReference type="AlphaFoldDB" id="W9XR78"/>
<dbReference type="EMBL" id="AMGY01000005">
    <property type="protein sequence ID" value="EXJ83052.1"/>
    <property type="molecule type" value="Genomic_DNA"/>
</dbReference>
<protein>
    <submittedName>
        <fullName evidence="1">Uncharacterized protein</fullName>
    </submittedName>
</protein>
<accession>W9XR78</accession>
<comment type="caution">
    <text evidence="1">The sequence shown here is derived from an EMBL/GenBank/DDBJ whole genome shotgun (WGS) entry which is preliminary data.</text>
</comment>
<feature type="non-terminal residue" evidence="1">
    <location>
        <position position="196"/>
    </location>
</feature>
<dbReference type="eggNOG" id="KOG0351">
    <property type="taxonomic scope" value="Eukaryota"/>
</dbReference>
<dbReference type="HOGENOM" id="CLU_091414_0_0_1"/>
<proteinExistence type="predicted"/>